<dbReference type="Proteomes" id="UP001203338">
    <property type="component" value="Unassembled WGS sequence"/>
</dbReference>
<name>A0ABT0PNJ7_9GAMM</name>
<keyword evidence="3" id="KW-1185">Reference proteome</keyword>
<evidence type="ECO:0000313" key="3">
    <source>
        <dbReference type="Proteomes" id="UP001203338"/>
    </source>
</evidence>
<feature type="non-terminal residue" evidence="2">
    <location>
        <position position="164"/>
    </location>
</feature>
<dbReference type="InterPro" id="IPR032871">
    <property type="entry name" value="AHH_dom_containing"/>
</dbReference>
<protein>
    <submittedName>
        <fullName evidence="2">AHH domain-containing protein</fullName>
    </submittedName>
</protein>
<evidence type="ECO:0000313" key="2">
    <source>
        <dbReference type="EMBL" id="MCL6272302.1"/>
    </source>
</evidence>
<dbReference type="Pfam" id="PF14412">
    <property type="entry name" value="AHH"/>
    <property type="match status" value="1"/>
</dbReference>
<sequence>MGAGFQSTCLKWMNEKIIHDFQDKATKFHRKQYRLAKKSGNETPEQRQARLADKRSEMAHLKNEAMAARSRIRVQVQLKEYREKEMTLSQMKEEKHHPTDVLEQHLSAMGKPKPSPKHTAHHIVPGTGKTQHAADARIELHLYDIRINDPYNGVWMIRLKEHKK</sequence>
<dbReference type="EMBL" id="JAMFLX010000112">
    <property type="protein sequence ID" value="MCL6272302.1"/>
    <property type="molecule type" value="Genomic_DNA"/>
</dbReference>
<accession>A0ABT0PNJ7</accession>
<feature type="coiled-coil region" evidence="1">
    <location>
        <begin position="51"/>
        <end position="94"/>
    </location>
</feature>
<proteinExistence type="predicted"/>
<organism evidence="2 3">
    <name type="scientific">Parendozoicomonas callyspongiae</name>
    <dbReference type="NCBI Taxonomy" id="2942213"/>
    <lineage>
        <taxon>Bacteria</taxon>
        <taxon>Pseudomonadati</taxon>
        <taxon>Pseudomonadota</taxon>
        <taxon>Gammaproteobacteria</taxon>
        <taxon>Oceanospirillales</taxon>
        <taxon>Endozoicomonadaceae</taxon>
        <taxon>Parendozoicomonas</taxon>
    </lineage>
</organism>
<reference evidence="2 3" key="1">
    <citation type="submission" date="2022-05" db="EMBL/GenBank/DDBJ databases">
        <authorList>
            <person name="Park J.-S."/>
        </authorList>
    </citation>
    <scope>NUCLEOTIDE SEQUENCE [LARGE SCALE GENOMIC DNA]</scope>
    <source>
        <strain evidence="2 3">2012CJ34-2</strain>
    </source>
</reference>
<gene>
    <name evidence="2" type="ORF">M3P05_20510</name>
</gene>
<dbReference type="RefSeq" id="WP_249701997.1">
    <property type="nucleotide sequence ID" value="NZ_JAMFLX010000112.1"/>
</dbReference>
<comment type="caution">
    <text evidence="2">The sequence shown here is derived from an EMBL/GenBank/DDBJ whole genome shotgun (WGS) entry which is preliminary data.</text>
</comment>
<keyword evidence="1" id="KW-0175">Coiled coil</keyword>
<evidence type="ECO:0000256" key="1">
    <source>
        <dbReference type="SAM" id="Coils"/>
    </source>
</evidence>